<keyword evidence="2" id="KW-1185">Reference proteome</keyword>
<evidence type="ECO:0000313" key="1">
    <source>
        <dbReference type="EMBL" id="MBC2904015.1"/>
    </source>
</evidence>
<dbReference type="RefSeq" id="WP_186283887.1">
    <property type="nucleotide sequence ID" value="NZ_JACMSF010000021.1"/>
</dbReference>
<gene>
    <name evidence="1" type="ORF">H4N64_20770</name>
</gene>
<accession>A0A7X1MCU4</accession>
<name>A0A7X1MCU4_9ACTN</name>
<protein>
    <submittedName>
        <fullName evidence="1">Uncharacterized protein</fullName>
    </submittedName>
</protein>
<dbReference type="EMBL" id="JACMSF010000021">
    <property type="protein sequence ID" value="MBC2904015.1"/>
    <property type="molecule type" value="Genomic_DNA"/>
</dbReference>
<dbReference type="Proteomes" id="UP000584670">
    <property type="component" value="Unassembled WGS sequence"/>
</dbReference>
<organism evidence="1 2">
    <name type="scientific">Streptomyces cupreus</name>
    <dbReference type="NCBI Taxonomy" id="2759956"/>
    <lineage>
        <taxon>Bacteria</taxon>
        <taxon>Bacillati</taxon>
        <taxon>Actinomycetota</taxon>
        <taxon>Actinomycetes</taxon>
        <taxon>Kitasatosporales</taxon>
        <taxon>Streptomycetaceae</taxon>
        <taxon>Streptomyces</taxon>
    </lineage>
</organism>
<dbReference type="InterPro" id="IPR046224">
    <property type="entry name" value="DUF6257"/>
</dbReference>
<proteinExistence type="predicted"/>
<dbReference type="Pfam" id="PF19771">
    <property type="entry name" value="DUF6257"/>
    <property type="match status" value="1"/>
</dbReference>
<dbReference type="AlphaFoldDB" id="A0A7X1MCU4"/>
<sequence length="62" mass="7147">MAKNDDIRFSDFTTGEKLRVIGLCARMVKRGLADDGTGRVLEDLQRKVERIEKKAQRRKNGR</sequence>
<reference evidence="1 2" key="1">
    <citation type="submission" date="2020-08" db="EMBL/GenBank/DDBJ databases">
        <title>Streptomyces sp. PSKA01 genome sequencing and assembly.</title>
        <authorList>
            <person name="Mandal S."/>
            <person name="Maiti P.K."/>
            <person name="Das P."/>
        </authorList>
    </citation>
    <scope>NUCLEOTIDE SEQUENCE [LARGE SCALE GENOMIC DNA]</scope>
    <source>
        <strain evidence="1 2">PSKA01</strain>
    </source>
</reference>
<evidence type="ECO:0000313" key="2">
    <source>
        <dbReference type="Proteomes" id="UP000584670"/>
    </source>
</evidence>
<comment type="caution">
    <text evidence="1">The sequence shown here is derived from an EMBL/GenBank/DDBJ whole genome shotgun (WGS) entry which is preliminary data.</text>
</comment>